<keyword evidence="2" id="KW-1185">Reference proteome</keyword>
<evidence type="ECO:0000313" key="1">
    <source>
        <dbReference type="EMBL" id="MEK0251186.1"/>
    </source>
</evidence>
<dbReference type="RefSeq" id="WP_340473585.1">
    <property type="nucleotide sequence ID" value="NZ_JBBMLE010000003.1"/>
</dbReference>
<sequence length="94" mass="10740">MNAYEYVKEMGLEQSKEHTFVLAYIENYEVLNSLRQAIADFEMFEDAKSKMFSSAVSDAVVRNWFLTVNKGLLKEKGLLLVEAIKRIENGLSEG</sequence>
<evidence type="ECO:0000313" key="2">
    <source>
        <dbReference type="Proteomes" id="UP001498501"/>
    </source>
</evidence>
<name>A0ABU8ZCH4_ACIJU</name>
<accession>A0ABU8ZCH4</accession>
<comment type="caution">
    <text evidence="1">The sequence shown here is derived from an EMBL/GenBank/DDBJ whole genome shotgun (WGS) entry which is preliminary data.</text>
</comment>
<organism evidence="1 2">
    <name type="scientific">Acinetobacter junii</name>
    <dbReference type="NCBI Taxonomy" id="40215"/>
    <lineage>
        <taxon>Bacteria</taxon>
        <taxon>Pseudomonadati</taxon>
        <taxon>Pseudomonadota</taxon>
        <taxon>Gammaproteobacteria</taxon>
        <taxon>Moraxellales</taxon>
        <taxon>Moraxellaceae</taxon>
        <taxon>Acinetobacter</taxon>
    </lineage>
</organism>
<proteinExistence type="predicted"/>
<dbReference type="Proteomes" id="UP001498501">
    <property type="component" value="Unassembled WGS sequence"/>
</dbReference>
<reference evidence="1 2" key="1">
    <citation type="submission" date="2024-03" db="EMBL/GenBank/DDBJ databases">
        <title>Cross-transmission of Acinetobacter junii carrying blaOXA-58 in a neonatal intensive care unit.</title>
        <authorList>
            <person name="Bour M."/>
            <person name="Potron A."/>
            <person name="Lecointe D."/>
        </authorList>
    </citation>
    <scope>NUCLEOTIDE SEQUENCE [LARGE SCALE GENOMIC DNA]</scope>
    <source>
        <strain evidence="1 2">21A3096 case 1</strain>
    </source>
</reference>
<protein>
    <submittedName>
        <fullName evidence="1">Uncharacterized protein</fullName>
    </submittedName>
</protein>
<dbReference type="EMBL" id="JBBMLE010000003">
    <property type="protein sequence ID" value="MEK0251186.1"/>
    <property type="molecule type" value="Genomic_DNA"/>
</dbReference>
<gene>
    <name evidence="1" type="ORF">WM018_01385</name>
</gene>